<feature type="transmembrane region" description="Helical" evidence="9">
    <location>
        <begin position="167"/>
        <end position="191"/>
    </location>
</feature>
<dbReference type="Pfam" id="PF02508">
    <property type="entry name" value="Rnf-Nqr"/>
    <property type="match status" value="1"/>
</dbReference>
<organism evidence="10 11">
    <name type="scientific">Thiorhodococcus mannitoliphagus</name>
    <dbReference type="NCBI Taxonomy" id="329406"/>
    <lineage>
        <taxon>Bacteria</taxon>
        <taxon>Pseudomonadati</taxon>
        <taxon>Pseudomonadota</taxon>
        <taxon>Gammaproteobacteria</taxon>
        <taxon>Chromatiales</taxon>
        <taxon>Chromatiaceae</taxon>
        <taxon>Thiorhodococcus</taxon>
    </lineage>
</organism>
<keyword evidence="8 9" id="KW-0472">Membrane</keyword>
<dbReference type="EMBL" id="JAAIJR010000011">
    <property type="protein sequence ID" value="NEX19550.1"/>
    <property type="molecule type" value="Genomic_DNA"/>
</dbReference>
<keyword evidence="3" id="KW-0997">Cell inner membrane</keyword>
<comment type="subcellular location">
    <subcellularLocation>
        <location evidence="1">Endomembrane system</location>
        <topology evidence="1">Multi-pass membrane protein</topology>
    </subcellularLocation>
</comment>
<keyword evidence="7 9" id="KW-1133">Transmembrane helix</keyword>
<evidence type="ECO:0000256" key="5">
    <source>
        <dbReference type="ARBA" id="ARBA00022967"/>
    </source>
</evidence>
<keyword evidence="11" id="KW-1185">Reference proteome</keyword>
<evidence type="ECO:0000256" key="2">
    <source>
        <dbReference type="ARBA" id="ARBA00022448"/>
    </source>
</evidence>
<evidence type="ECO:0000313" key="10">
    <source>
        <dbReference type="EMBL" id="NEX19550.1"/>
    </source>
</evidence>
<evidence type="ECO:0000256" key="8">
    <source>
        <dbReference type="ARBA" id="ARBA00023136"/>
    </source>
</evidence>
<keyword evidence="4 9" id="KW-0812">Transmembrane</keyword>
<dbReference type="InterPro" id="IPR011293">
    <property type="entry name" value="Ion_transpt_RnfA/RsxA"/>
</dbReference>
<feature type="transmembrane region" description="Helical" evidence="9">
    <location>
        <begin position="45"/>
        <end position="65"/>
    </location>
</feature>
<dbReference type="Proteomes" id="UP000471640">
    <property type="component" value="Unassembled WGS sequence"/>
</dbReference>
<proteinExistence type="predicted"/>
<keyword evidence="5" id="KW-1278">Translocase</keyword>
<evidence type="ECO:0000256" key="7">
    <source>
        <dbReference type="ARBA" id="ARBA00022989"/>
    </source>
</evidence>
<feature type="transmembrane region" description="Helical" evidence="9">
    <location>
        <begin position="135"/>
        <end position="155"/>
    </location>
</feature>
<keyword evidence="6" id="KW-0249">Electron transport</keyword>
<feature type="transmembrane region" description="Helical" evidence="9">
    <location>
        <begin position="6"/>
        <end position="33"/>
    </location>
</feature>
<evidence type="ECO:0000256" key="1">
    <source>
        <dbReference type="ARBA" id="ARBA00004127"/>
    </source>
</evidence>
<keyword evidence="2" id="KW-0813">Transport</keyword>
<dbReference type="PANTHER" id="PTHR30335">
    <property type="entry name" value="INTEGRAL MEMBRANE PROTEIN OF SOXR-REDUCING COMPLEX"/>
    <property type="match status" value="1"/>
</dbReference>
<dbReference type="GO" id="GO:0012505">
    <property type="term" value="C:endomembrane system"/>
    <property type="evidence" value="ECO:0007669"/>
    <property type="project" value="UniProtKB-SubCell"/>
</dbReference>
<dbReference type="GO" id="GO:0005886">
    <property type="term" value="C:plasma membrane"/>
    <property type="evidence" value="ECO:0007669"/>
    <property type="project" value="TreeGrafter"/>
</dbReference>
<evidence type="ECO:0000256" key="6">
    <source>
        <dbReference type="ARBA" id="ARBA00022982"/>
    </source>
</evidence>
<dbReference type="InterPro" id="IPR050133">
    <property type="entry name" value="NqrDE/RnfAE_oxidrdctase"/>
</dbReference>
<evidence type="ECO:0000256" key="9">
    <source>
        <dbReference type="SAM" id="Phobius"/>
    </source>
</evidence>
<dbReference type="InterPro" id="IPR003667">
    <property type="entry name" value="NqrDE/RnfAE"/>
</dbReference>
<name>A0A6P1DPQ9_9GAMM</name>
<feature type="transmembrane region" description="Helical" evidence="9">
    <location>
        <begin position="104"/>
        <end position="123"/>
    </location>
</feature>
<dbReference type="RefSeq" id="WP_164652452.1">
    <property type="nucleotide sequence ID" value="NZ_JAAIJR010000011.1"/>
</dbReference>
<reference evidence="10 11" key="2">
    <citation type="submission" date="2020-02" db="EMBL/GenBank/DDBJ databases">
        <title>Genome sequences of Thiorhodococcus mannitoliphagus and Thiorhodococcus minor, purple sulfur photosynthetic bacteria in the gammaproteobacterial family, Chromatiaceae.</title>
        <authorList>
            <person name="Aviles F.A."/>
            <person name="Meyer T.E."/>
            <person name="Kyndt J.A."/>
        </authorList>
    </citation>
    <scope>NUCLEOTIDE SEQUENCE [LARGE SCALE GENOMIC DNA]</scope>
    <source>
        <strain evidence="10 11">DSM 18266</strain>
    </source>
</reference>
<dbReference type="PANTHER" id="PTHR30335:SF0">
    <property type="entry name" value="ION-TRANSLOCATING OXIDOREDUCTASE COMPLEX SUBUNIT A"/>
    <property type="match status" value="1"/>
</dbReference>
<evidence type="ECO:0000256" key="4">
    <source>
        <dbReference type="ARBA" id="ARBA00022692"/>
    </source>
</evidence>
<dbReference type="NCBIfam" id="TIGR01943">
    <property type="entry name" value="rnfA"/>
    <property type="match status" value="1"/>
</dbReference>
<reference evidence="11" key="1">
    <citation type="journal article" date="2020" name="Microbiol. Resour. Announc.">
        <title>Draft Genome Sequences of Thiorhodococcus mannitoliphagus and Thiorhodococcus minor, Purple Sulfur Photosynthetic Bacteria in the Gammaproteobacterial Family Chromatiaceae.</title>
        <authorList>
            <person name="Aviles F.A."/>
            <person name="Meyer T.E."/>
            <person name="Kyndt J.A."/>
        </authorList>
    </citation>
    <scope>NUCLEOTIDE SEQUENCE [LARGE SCALE GENOMIC DNA]</scope>
    <source>
        <strain evidence="11">DSM 18266</strain>
    </source>
</reference>
<dbReference type="PIRSF" id="PIRSF006102">
    <property type="entry name" value="NQR_DE"/>
    <property type="match status" value="1"/>
</dbReference>
<accession>A0A6P1DPQ9</accession>
<sequence>MHAEPLSLIFLDAAIVNNFVLALFLGICPFLGVSAKKDTAWNMGLATMFVMLVSSAAAFGINWLLTELDLLFLRLICYIAVIASAVQLVEMFVKRFSPALFRSLGIFLPLITTNCAILGLALFQTTKEYDFVQSIVYALGAGVGFTLALMLMAGLREKLALTRVPSVSQGAAMSLMLAGLLSLAFMGFAGLGGSHG</sequence>
<evidence type="ECO:0000256" key="3">
    <source>
        <dbReference type="ARBA" id="ARBA00022519"/>
    </source>
</evidence>
<dbReference type="GO" id="GO:0022900">
    <property type="term" value="P:electron transport chain"/>
    <property type="evidence" value="ECO:0007669"/>
    <property type="project" value="InterPro"/>
</dbReference>
<evidence type="ECO:0000313" key="11">
    <source>
        <dbReference type="Proteomes" id="UP000471640"/>
    </source>
</evidence>
<protein>
    <submittedName>
        <fullName evidence="10">RnfABCDGE type electron transport complex subunit A</fullName>
    </submittedName>
</protein>
<keyword evidence="3" id="KW-1003">Cell membrane</keyword>
<gene>
    <name evidence="10" type="ORF">G3480_04345</name>
</gene>
<comment type="caution">
    <text evidence="10">The sequence shown here is derived from an EMBL/GenBank/DDBJ whole genome shotgun (WGS) entry which is preliminary data.</text>
</comment>
<dbReference type="AlphaFoldDB" id="A0A6P1DPQ9"/>
<feature type="transmembrane region" description="Helical" evidence="9">
    <location>
        <begin position="71"/>
        <end position="92"/>
    </location>
</feature>